<name>A0A1D1XQ61_9ARAE</name>
<dbReference type="InterPro" id="IPR009069">
    <property type="entry name" value="Cys_alpha_HP_mot_SF"/>
</dbReference>
<dbReference type="PROSITE" id="PS51808">
    <property type="entry name" value="CHCH"/>
    <property type="match status" value="1"/>
</dbReference>
<reference evidence="2" key="1">
    <citation type="submission" date="2015-07" db="EMBL/GenBank/DDBJ databases">
        <title>Transcriptome Assembly of Anthurium amnicola.</title>
        <authorList>
            <person name="Suzuki J."/>
        </authorList>
    </citation>
    <scope>NUCLEOTIDE SEQUENCE</scope>
</reference>
<dbReference type="EMBL" id="GDJX01023447">
    <property type="protein sequence ID" value="JAT44489.1"/>
    <property type="molecule type" value="Transcribed_RNA"/>
</dbReference>
<dbReference type="AlphaFoldDB" id="A0A1D1XQ61"/>
<sequence>ERDGRWGVVMASSSSRSPSSSSAASSSSSPATAAYSPPYPSAARLSDSQCFPQYSASIKCLEENYLDKSKCQQQFDDYVECRKREREARLERNRSRSLFR</sequence>
<organism evidence="2">
    <name type="scientific">Anthurium amnicola</name>
    <dbReference type="NCBI Taxonomy" id="1678845"/>
    <lineage>
        <taxon>Eukaryota</taxon>
        <taxon>Viridiplantae</taxon>
        <taxon>Streptophyta</taxon>
        <taxon>Embryophyta</taxon>
        <taxon>Tracheophyta</taxon>
        <taxon>Spermatophyta</taxon>
        <taxon>Magnoliopsida</taxon>
        <taxon>Liliopsida</taxon>
        <taxon>Araceae</taxon>
        <taxon>Pothoideae</taxon>
        <taxon>Potheae</taxon>
        <taxon>Anthurium</taxon>
    </lineage>
</organism>
<dbReference type="PANTHER" id="PTHR48150">
    <property type="entry name" value="CYTOCHROME C OXIDASE-ASSEMBLY FACTOR COX23, MITOCHONDRIAL"/>
    <property type="match status" value="1"/>
</dbReference>
<gene>
    <name evidence="2" type="primary">COX23_0</name>
    <name evidence="2" type="ORF">g.126163</name>
</gene>
<dbReference type="PANTHER" id="PTHR48150:SF1">
    <property type="entry name" value="COX19 FAMILY PROTEIN (CHCH MOTIF)"/>
    <property type="match status" value="1"/>
</dbReference>
<feature type="region of interest" description="Disordered" evidence="1">
    <location>
        <begin position="1"/>
        <end position="41"/>
    </location>
</feature>
<proteinExistence type="predicted"/>
<feature type="non-terminal residue" evidence="2">
    <location>
        <position position="1"/>
    </location>
</feature>
<protein>
    <submittedName>
        <fullName evidence="2">Cytochrome c oxidase-assembly factor COX23, mitochondrial</fullName>
    </submittedName>
</protein>
<accession>A0A1D1XQ61</accession>
<dbReference type="SUPFAM" id="SSF47072">
    <property type="entry name" value="Cysteine alpha-hairpin motif"/>
    <property type="match status" value="1"/>
</dbReference>
<evidence type="ECO:0000313" key="2">
    <source>
        <dbReference type="EMBL" id="JAT44489.1"/>
    </source>
</evidence>
<evidence type="ECO:0000256" key="1">
    <source>
        <dbReference type="SAM" id="MobiDB-lite"/>
    </source>
</evidence>
<feature type="compositionally biased region" description="Low complexity" evidence="1">
    <location>
        <begin position="11"/>
        <end position="41"/>
    </location>
</feature>